<feature type="transmembrane region" description="Helical" evidence="1">
    <location>
        <begin position="48"/>
        <end position="74"/>
    </location>
</feature>
<gene>
    <name evidence="2" type="ORF">GYN19_08390</name>
</gene>
<keyword evidence="1" id="KW-0472">Membrane</keyword>
<keyword evidence="1" id="KW-0812">Transmembrane</keyword>
<proteinExistence type="predicted"/>
<feature type="transmembrane region" description="Helical" evidence="1">
    <location>
        <begin position="15"/>
        <end position="36"/>
    </location>
</feature>
<feature type="transmembrane region" description="Helical" evidence="1">
    <location>
        <begin position="168"/>
        <end position="188"/>
    </location>
</feature>
<evidence type="ECO:0000313" key="3">
    <source>
        <dbReference type="Proteomes" id="UP001522462"/>
    </source>
</evidence>
<sequence>MSILILFLYNEHPSLLSSVYAGLFSIAIGILFTFYLPKIVNRYSEDNFTLCIAISVIGVIYMLVEVIVTAEIIATFWESAFELKSTLIYSIGAILFLFGTWYIHAKGYQRVKKDVLNSKEVENEPDLLSIPPFGGIISVYVAYTVILFVLISVVGTTRDNWKGGNTPFPILNVVIWLVGPILLGWYLARTLPHKYYSAKLQKIIALHNERQRSNK</sequence>
<dbReference type="RefSeq" id="WP_243914929.1">
    <property type="nucleotide sequence ID" value="NZ_JAAECY010000009.1"/>
</dbReference>
<organism evidence="2 3">
    <name type="scientific">Pseudolactococcus paracarnosus</name>
    <dbReference type="NCBI Taxonomy" id="2749962"/>
    <lineage>
        <taxon>Bacteria</taxon>
        <taxon>Bacillati</taxon>
        <taxon>Bacillota</taxon>
        <taxon>Bacilli</taxon>
        <taxon>Lactobacillales</taxon>
        <taxon>Streptococcaceae</taxon>
        <taxon>Pseudolactococcus</taxon>
    </lineage>
</organism>
<keyword evidence="3" id="KW-1185">Reference proteome</keyword>
<evidence type="ECO:0000256" key="1">
    <source>
        <dbReference type="SAM" id="Phobius"/>
    </source>
</evidence>
<reference evidence="2 3" key="1">
    <citation type="journal article" date="2022" name="Microbiol. Res.">
        <title>Comparative genome analysis, predicted lifestyle and antimicrobial strategies of Lactococcus carnosus and Lactococcus paracarnosus isolated from meat.</title>
        <authorList>
            <person name="Werum V."/>
            <person name="Ehrmann M."/>
            <person name="Vogel R."/>
            <person name="Hilgarth M."/>
        </authorList>
    </citation>
    <scope>NUCLEOTIDE SEQUENCE [LARGE SCALE GENOMIC DNA]</scope>
    <source>
        <strain evidence="2 3">TMW21897</strain>
    </source>
</reference>
<dbReference type="EMBL" id="JAAEDA010000012">
    <property type="protein sequence ID" value="MCJ1977970.1"/>
    <property type="molecule type" value="Genomic_DNA"/>
</dbReference>
<evidence type="ECO:0000313" key="2">
    <source>
        <dbReference type="EMBL" id="MCJ1977970.1"/>
    </source>
</evidence>
<keyword evidence="1" id="KW-1133">Transmembrane helix</keyword>
<dbReference type="Proteomes" id="UP001522462">
    <property type="component" value="Unassembled WGS sequence"/>
</dbReference>
<protein>
    <submittedName>
        <fullName evidence="2">Uncharacterized protein</fullName>
    </submittedName>
</protein>
<feature type="transmembrane region" description="Helical" evidence="1">
    <location>
        <begin position="133"/>
        <end position="156"/>
    </location>
</feature>
<feature type="transmembrane region" description="Helical" evidence="1">
    <location>
        <begin position="86"/>
        <end position="103"/>
    </location>
</feature>
<comment type="caution">
    <text evidence="2">The sequence shown here is derived from an EMBL/GenBank/DDBJ whole genome shotgun (WGS) entry which is preliminary data.</text>
</comment>
<accession>A0ABT0AN44</accession>
<name>A0ABT0AN44_9LACT</name>